<proteinExistence type="predicted"/>
<dbReference type="EMBL" id="CAJOBC010108503">
    <property type="protein sequence ID" value="CAF4514515.1"/>
    <property type="molecule type" value="Genomic_DNA"/>
</dbReference>
<feature type="signal peptide" evidence="1">
    <location>
        <begin position="1"/>
        <end position="22"/>
    </location>
</feature>
<organism evidence="2 4">
    <name type="scientific">Didymodactylos carnosus</name>
    <dbReference type="NCBI Taxonomy" id="1234261"/>
    <lineage>
        <taxon>Eukaryota</taxon>
        <taxon>Metazoa</taxon>
        <taxon>Spiralia</taxon>
        <taxon>Gnathifera</taxon>
        <taxon>Rotifera</taxon>
        <taxon>Eurotatoria</taxon>
        <taxon>Bdelloidea</taxon>
        <taxon>Philodinida</taxon>
        <taxon>Philodinidae</taxon>
        <taxon>Didymodactylos</taxon>
    </lineage>
</organism>
<gene>
    <name evidence="2" type="ORF">GPM918_LOCUS43842</name>
    <name evidence="3" type="ORF">SRO942_LOCUS45471</name>
</gene>
<reference evidence="2" key="1">
    <citation type="submission" date="2021-02" db="EMBL/GenBank/DDBJ databases">
        <authorList>
            <person name="Nowell W R."/>
        </authorList>
    </citation>
    <scope>NUCLEOTIDE SEQUENCE</scope>
</reference>
<evidence type="ECO:0000313" key="4">
    <source>
        <dbReference type="Proteomes" id="UP000663829"/>
    </source>
</evidence>
<keyword evidence="1" id="KW-0732">Signal</keyword>
<dbReference type="EMBL" id="CAJNOQ010041211">
    <property type="protein sequence ID" value="CAF1622869.1"/>
    <property type="molecule type" value="Genomic_DNA"/>
</dbReference>
<dbReference type="AlphaFoldDB" id="A0A816CP56"/>
<evidence type="ECO:0000313" key="3">
    <source>
        <dbReference type="EMBL" id="CAF4514515.1"/>
    </source>
</evidence>
<sequence length="127" mass="14348">MTRATPCFISVLLLMVGRTSLSDSNLPELDQIKSGFDGVQMVDGTQLSPFDESKFRIFDLSEIGDSYTLYTNDGLKQSFDVPVMTQVTSIKTRRDNFCQAVCYTFDQFYKRVRKNVFSGGNAMIANR</sequence>
<accession>A0A816CP56</accession>
<keyword evidence="4" id="KW-1185">Reference proteome</keyword>
<dbReference type="Proteomes" id="UP000663829">
    <property type="component" value="Unassembled WGS sequence"/>
</dbReference>
<protein>
    <submittedName>
        <fullName evidence="2">Uncharacterized protein</fullName>
    </submittedName>
</protein>
<dbReference type="Proteomes" id="UP000681722">
    <property type="component" value="Unassembled WGS sequence"/>
</dbReference>
<name>A0A816CP56_9BILA</name>
<comment type="caution">
    <text evidence="2">The sequence shown here is derived from an EMBL/GenBank/DDBJ whole genome shotgun (WGS) entry which is preliminary data.</text>
</comment>
<evidence type="ECO:0000256" key="1">
    <source>
        <dbReference type="SAM" id="SignalP"/>
    </source>
</evidence>
<feature type="non-terminal residue" evidence="2">
    <location>
        <position position="127"/>
    </location>
</feature>
<evidence type="ECO:0000313" key="2">
    <source>
        <dbReference type="EMBL" id="CAF1622869.1"/>
    </source>
</evidence>
<feature type="chain" id="PRO_5036229778" evidence="1">
    <location>
        <begin position="23"/>
        <end position="127"/>
    </location>
</feature>